<dbReference type="EMBL" id="HBUE01197544">
    <property type="protein sequence ID" value="CAG6528438.1"/>
    <property type="molecule type" value="Transcribed_RNA"/>
</dbReference>
<dbReference type="PANTHER" id="PTHR16983">
    <property type="entry name" value="UPAR/LY6 DOMAIN-CONTAINING PROTEIN"/>
    <property type="match status" value="1"/>
</dbReference>
<sequence>MSIILAIVLIGFLEAGCSQYLTNTVHKTPAAAEKPNDLFCYSCNATEDGDACADLSGNNATYAKKCFADEFICMVKQFSYTTHANNANLSEPKLWSLERKCINTCEPGCIVIGERTKLFACTSCCQESLCNVGRAGSRSLLGQTSTAGWSLAGVLVATLASVHLLGL</sequence>
<evidence type="ECO:0000313" key="3">
    <source>
        <dbReference type="EMBL" id="CAG6528438.1"/>
    </source>
</evidence>
<dbReference type="AlphaFoldDB" id="A0A8D8H577"/>
<dbReference type="InterPro" id="IPR051110">
    <property type="entry name" value="Ly-6/neurotoxin-like_GPI-ap"/>
</dbReference>
<dbReference type="SUPFAM" id="SSF57302">
    <property type="entry name" value="Snake toxin-like"/>
    <property type="match status" value="1"/>
</dbReference>
<accession>A0A8D8H577</accession>
<dbReference type="EMBL" id="HBUE01303571">
    <property type="protein sequence ID" value="CAG6580172.1"/>
    <property type="molecule type" value="Transcribed_RNA"/>
</dbReference>
<evidence type="ECO:0000256" key="2">
    <source>
        <dbReference type="SAM" id="SignalP"/>
    </source>
</evidence>
<dbReference type="InterPro" id="IPR045860">
    <property type="entry name" value="Snake_toxin-like_sf"/>
</dbReference>
<evidence type="ECO:0000256" key="1">
    <source>
        <dbReference type="ARBA" id="ARBA00022729"/>
    </source>
</evidence>
<organism evidence="3">
    <name type="scientific">Culex pipiens</name>
    <name type="common">House mosquito</name>
    <dbReference type="NCBI Taxonomy" id="7175"/>
    <lineage>
        <taxon>Eukaryota</taxon>
        <taxon>Metazoa</taxon>
        <taxon>Ecdysozoa</taxon>
        <taxon>Arthropoda</taxon>
        <taxon>Hexapoda</taxon>
        <taxon>Insecta</taxon>
        <taxon>Pterygota</taxon>
        <taxon>Neoptera</taxon>
        <taxon>Endopterygota</taxon>
        <taxon>Diptera</taxon>
        <taxon>Nematocera</taxon>
        <taxon>Culicoidea</taxon>
        <taxon>Culicidae</taxon>
        <taxon>Culicinae</taxon>
        <taxon>Culicini</taxon>
        <taxon>Culex</taxon>
        <taxon>Culex</taxon>
    </lineage>
</organism>
<reference evidence="3" key="1">
    <citation type="submission" date="2021-05" db="EMBL/GenBank/DDBJ databases">
        <authorList>
            <person name="Alioto T."/>
            <person name="Alioto T."/>
            <person name="Gomez Garrido J."/>
        </authorList>
    </citation>
    <scope>NUCLEOTIDE SEQUENCE</scope>
</reference>
<keyword evidence="1 2" id="KW-0732">Signal</keyword>
<proteinExistence type="predicted"/>
<protein>
    <submittedName>
        <fullName evidence="3">(northern house mosquito) hypothetical protein</fullName>
    </submittedName>
</protein>
<name>A0A8D8H577_CULPI</name>
<feature type="chain" id="PRO_5036428129" evidence="2">
    <location>
        <begin position="19"/>
        <end position="167"/>
    </location>
</feature>
<dbReference type="CDD" id="cd00117">
    <property type="entry name" value="TFP"/>
    <property type="match status" value="1"/>
</dbReference>
<feature type="signal peptide" evidence="2">
    <location>
        <begin position="1"/>
        <end position="18"/>
    </location>
</feature>
<dbReference type="EMBL" id="HBUE01140621">
    <property type="protein sequence ID" value="CAG6500531.1"/>
    <property type="molecule type" value="Transcribed_RNA"/>
</dbReference>
<dbReference type="PANTHER" id="PTHR16983:SF10">
    <property type="entry name" value="PROTEIN QUIVER"/>
    <property type="match status" value="1"/>
</dbReference>